<organism evidence="10 11">
    <name type="scientific">Aminobacter carboxidus</name>
    <dbReference type="NCBI Taxonomy" id="376165"/>
    <lineage>
        <taxon>Bacteria</taxon>
        <taxon>Pseudomonadati</taxon>
        <taxon>Pseudomonadota</taxon>
        <taxon>Alphaproteobacteria</taxon>
        <taxon>Hyphomicrobiales</taxon>
        <taxon>Phyllobacteriaceae</taxon>
        <taxon>Aminobacter</taxon>
    </lineage>
</organism>
<evidence type="ECO:0000259" key="9">
    <source>
        <dbReference type="PROSITE" id="PS52029"/>
    </source>
</evidence>
<dbReference type="InterPro" id="IPR005490">
    <property type="entry name" value="LD_TPept_cat_dom"/>
</dbReference>
<dbReference type="GO" id="GO:0009252">
    <property type="term" value="P:peptidoglycan biosynthetic process"/>
    <property type="evidence" value="ECO:0007669"/>
    <property type="project" value="UniProtKB-UniPathway"/>
</dbReference>
<protein>
    <submittedName>
        <fullName evidence="10">Murein L,D-transpeptidase YafK</fullName>
    </submittedName>
</protein>
<dbReference type="Gene3D" id="2.40.440.10">
    <property type="entry name" value="L,D-transpeptidase catalytic domain-like"/>
    <property type="match status" value="1"/>
</dbReference>
<evidence type="ECO:0000256" key="4">
    <source>
        <dbReference type="ARBA" id="ARBA00022960"/>
    </source>
</evidence>
<evidence type="ECO:0000256" key="5">
    <source>
        <dbReference type="ARBA" id="ARBA00022984"/>
    </source>
</evidence>
<feature type="signal peptide" evidence="8">
    <location>
        <begin position="1"/>
        <end position="22"/>
    </location>
</feature>
<feature type="active site" description="Nucleophile" evidence="7">
    <location>
        <position position="138"/>
    </location>
</feature>
<dbReference type="SUPFAM" id="SSF141523">
    <property type="entry name" value="L,D-transpeptidase catalytic domain-like"/>
    <property type="match status" value="1"/>
</dbReference>
<evidence type="ECO:0000256" key="6">
    <source>
        <dbReference type="ARBA" id="ARBA00023316"/>
    </source>
</evidence>
<gene>
    <name evidence="10" type="ORF">HNQ96_002888</name>
</gene>
<dbReference type="RefSeq" id="WP_184769417.1">
    <property type="nucleotide sequence ID" value="NZ_JACHGI010000004.1"/>
</dbReference>
<reference evidence="10 11" key="1">
    <citation type="submission" date="2020-08" db="EMBL/GenBank/DDBJ databases">
        <title>Genomic Encyclopedia of Type Strains, Phase IV (KMG-IV): sequencing the most valuable type-strain genomes for metagenomic binning, comparative biology and taxonomic classification.</title>
        <authorList>
            <person name="Goeker M."/>
        </authorList>
    </citation>
    <scope>NUCLEOTIDE SEQUENCE [LARGE SCALE GENOMIC DNA]</scope>
    <source>
        <strain evidence="10 11">DSM 17454</strain>
    </source>
</reference>
<dbReference type="GO" id="GO:0016740">
    <property type="term" value="F:transferase activity"/>
    <property type="evidence" value="ECO:0007669"/>
    <property type="project" value="UniProtKB-KW"/>
</dbReference>
<dbReference type="PROSITE" id="PS52029">
    <property type="entry name" value="LD_TPASE"/>
    <property type="match status" value="1"/>
</dbReference>
<keyword evidence="6 7" id="KW-0961">Cell wall biogenesis/degradation</keyword>
<dbReference type="Pfam" id="PF03734">
    <property type="entry name" value="YkuD"/>
    <property type="match status" value="1"/>
</dbReference>
<dbReference type="GO" id="GO:0004180">
    <property type="term" value="F:carboxypeptidase activity"/>
    <property type="evidence" value="ECO:0007669"/>
    <property type="project" value="UniProtKB-ARBA"/>
</dbReference>
<evidence type="ECO:0000256" key="1">
    <source>
        <dbReference type="ARBA" id="ARBA00004752"/>
    </source>
</evidence>
<evidence type="ECO:0000313" key="11">
    <source>
        <dbReference type="Proteomes" id="UP000532373"/>
    </source>
</evidence>
<keyword evidence="4 7" id="KW-0133">Cell shape</keyword>
<dbReference type="PANTHER" id="PTHR36699:SF1">
    <property type="entry name" value="L,D-TRANSPEPTIDASE YAFK-RELATED"/>
    <property type="match status" value="1"/>
</dbReference>
<name>A0A8E1WEJ8_9HYPH</name>
<comment type="caution">
    <text evidence="10">The sequence shown here is derived from an EMBL/GenBank/DDBJ whole genome shotgun (WGS) entry which is preliminary data.</text>
</comment>
<evidence type="ECO:0000313" key="10">
    <source>
        <dbReference type="EMBL" id="MBB6467012.1"/>
    </source>
</evidence>
<keyword evidence="8" id="KW-0732">Signal</keyword>
<dbReference type="GO" id="GO:0071555">
    <property type="term" value="P:cell wall organization"/>
    <property type="evidence" value="ECO:0007669"/>
    <property type="project" value="UniProtKB-UniRule"/>
</dbReference>
<comment type="pathway">
    <text evidence="1 7">Cell wall biogenesis; peptidoglycan biosynthesis.</text>
</comment>
<feature type="active site" description="Proton donor/acceptor" evidence="7">
    <location>
        <position position="116"/>
    </location>
</feature>
<dbReference type="GO" id="GO:0008360">
    <property type="term" value="P:regulation of cell shape"/>
    <property type="evidence" value="ECO:0007669"/>
    <property type="project" value="UniProtKB-UniRule"/>
</dbReference>
<evidence type="ECO:0000256" key="3">
    <source>
        <dbReference type="ARBA" id="ARBA00022679"/>
    </source>
</evidence>
<dbReference type="CDD" id="cd16913">
    <property type="entry name" value="YkuD_like"/>
    <property type="match status" value="1"/>
</dbReference>
<dbReference type="InterPro" id="IPR038063">
    <property type="entry name" value="Transpep_catalytic_dom"/>
</dbReference>
<proteinExistence type="inferred from homology"/>
<feature type="domain" description="L,D-TPase catalytic" evidence="9">
    <location>
        <begin position="26"/>
        <end position="162"/>
    </location>
</feature>
<dbReference type="EMBL" id="JACHGI010000004">
    <property type="protein sequence ID" value="MBB6467012.1"/>
    <property type="molecule type" value="Genomic_DNA"/>
</dbReference>
<dbReference type="UniPathway" id="UPA00219"/>
<feature type="chain" id="PRO_5034391456" evidence="8">
    <location>
        <begin position="23"/>
        <end position="163"/>
    </location>
</feature>
<keyword evidence="5 7" id="KW-0573">Peptidoglycan synthesis</keyword>
<dbReference type="PANTHER" id="PTHR36699">
    <property type="entry name" value="LD-TRANSPEPTIDASE"/>
    <property type="match status" value="1"/>
</dbReference>
<evidence type="ECO:0000256" key="7">
    <source>
        <dbReference type="PROSITE-ProRule" id="PRU01373"/>
    </source>
</evidence>
<evidence type="ECO:0000256" key="8">
    <source>
        <dbReference type="SAM" id="SignalP"/>
    </source>
</evidence>
<sequence length="163" mass="18004">MQISRFVVLILAILASAGGARAEPVDLVRVDKSERRLELLSGDKVVRSYAMALGANPVGHKGREGDERTPEGRYVLDWRNPGSGYYRSIHISYPNADDVAAAKRAGVEPGGMIMIHGQPNGYGWWSWLMQMFDWTNGCIAVTDENMAEIWKMVANGTPIEINP</sequence>
<accession>A0A8E1WEJ8</accession>
<evidence type="ECO:0000256" key="2">
    <source>
        <dbReference type="ARBA" id="ARBA00005992"/>
    </source>
</evidence>
<dbReference type="Proteomes" id="UP000532373">
    <property type="component" value="Unassembled WGS sequence"/>
</dbReference>
<comment type="similarity">
    <text evidence="2">Belongs to the YkuD family.</text>
</comment>
<dbReference type="AlphaFoldDB" id="A0A8E1WEJ8"/>
<keyword evidence="3" id="KW-0808">Transferase</keyword>